<dbReference type="InterPro" id="IPR032060">
    <property type="entry name" value="MGA_dom"/>
</dbReference>
<dbReference type="InterPro" id="IPR001699">
    <property type="entry name" value="TF_T-box"/>
</dbReference>
<feature type="domain" description="T-box" evidence="3">
    <location>
        <begin position="101"/>
        <end position="280"/>
    </location>
</feature>
<comment type="subcellular location">
    <subcellularLocation>
        <location evidence="1">Nucleus</location>
    </subcellularLocation>
</comment>
<reference evidence="5" key="1">
    <citation type="submission" date="2025-08" db="UniProtKB">
        <authorList>
            <consortium name="RefSeq"/>
        </authorList>
    </citation>
    <scope>IDENTIFICATION</scope>
    <source>
        <tissue evidence="5">Muscle</tissue>
    </source>
</reference>
<name>A0A9Q9YZL4_CYPCA</name>
<gene>
    <name evidence="5" type="primary">LOC109079079</name>
</gene>
<dbReference type="SMART" id="SM00425">
    <property type="entry name" value="TBOX"/>
    <property type="match status" value="1"/>
</dbReference>
<sequence>MADTEKQGAMVLHEEGVTAPTLAPPTTSPPSIFVVLKQLQSGDSGKDKCSLMAICEANKMVKSSVVTDIHPTSSTFADTNNTAQSENLPADARCKGITVTLDNNSMWNEFYRCQTEMILTKQGRRMFPYCRFRLSGMEPFQSYSLAMDIVPVDNYRYKWSGKGWETNGKAEPHVSRLFVHPESPATGLHWMQYPVSFYRLKLCNTLDQEDHIILHSMHRYLPRLHIIPADKDSENIQVDRPNVVTLSFSQTEFFAVTAYQNLRITQLKIDYNPFAKGFRDDAVNARSSKAKNGMSTEEAESELKLSREMTTLNNLKTLFMKRNATVKVSKDHNVSSPTNGERKAVNGDAPVVDANVQSLCSKKRPLSLAFSDFIKGAHVKVKRLSLENIKKNVVLQTSTTSEQKEGLDISKTEKILKVVSKDETLVGDIHRCKSTDTSSKTELKLDENKTEIHEHKADEITLPSSDQIYGKEMETLDSSSLDTEAKSEANTKKALPHKRPERVPLPLLAQFLKQRKSKTRPSTPKPNVPSSSLDSEKSCEPVLTPESSSPFISSIPCVTTDSDSQPVLTSLSEKVKSSSSTADASNITSQSTMLSSPSATSPPVPVETQLSVKFSPSPICSDSLNAPNTTSPSKPDSDRTPDNISSVFHNADAVSMTDPDNTQSDISPLPTCNTLHDTCSPTSPEVNIDSADTPIVPSVTTSVFDVPSSTDNSVIPHQQLASMPEVAESESISNFLLDTSEGSCPELFSEEVHPHTLFTHEESLSLPLDDPSSPDFCLPSPAPSSPDPFPPSLFCERPVPPRKTLDSFPERLLDCTGSSSPDLFPLGLFNSRPVPPKKILDFIPESPLDETVTSRESLSSGVPSGPEHPRETVDLISQRQCSDRPGPLNDLQSAVSCETNVSDHIVPEPTKHSSHGSTFKKFKAKQKKTGKSKFSEDNKVFEGPISVPMQPSLEDVEGQLFVSFLSKVTRITCQFILECRKETLKPSAIQTVILKFFVIYVVYDAKTETTQKTTENPDGASYENIEEKIEELEKILLRDLKVMRHRQVIHPVLQEVGLKLNLLDLTLEIDLQYLGVQLPIPPPVLSPEGSSASSQVPFVSRTGKTTDFTKIKGWRDKFAGSGSLTDGMSSTDAGQKNLSAFCSDMLDEYLASEGKLIDERAVALSQTDVTHVAYQLPTKSTSYVRTLDSVLKKQVPATLSTTTKKIKPTFKPKKENKSKKHLKSGIGKQTKPVLTVNKSALCLKKPQQNKKCKNKKESKGLCAEKPALETAEGVASNKSPVVEVSVSTPSSCAAGRTTGLPKTLVKLMDVEDGAVWEGKHRTYITEERAAIALATLVTAEGVSKGNPDAIRIIRRRAPPCLNVFCRLGCVCASLVHLRRHHHCGKPQCMLGCSCLRRKVVALKTPKQEEIATDESEPQGMSEENKAKWRKKNKKRKTYVLTDPDTAPEPAKRVSTLWDPKREGLDSEALFCPPPPRSPSPALLSRELQHDLESFFSPSEQKRVKERNLNMTEDSMESELTCARSRPFSSMCHDKQKMDDQHHIAQVSKQDIEEGELVPLNLSGPAKRLEIISECTWASTDTRNYVMRIVCEHMAQDRLKHPFWIGKYFIQPVSKTLQEKEDGSVDTYKVIISQPAEKKTEDEKVAQNKAELKKDVEMSEVKGLPFLSRCCPAGLLKAEKKAPDAPGRIMVNGKTYPQAKLELGKMGALHPANRLAAYITGRICPVSQSGPNVVTTSTVTKASITSIPVSTVSTVTTVTSTSASTTTPLIKSVVTKPPVGKVFNQFVVNHINSQNLTNTSTSHLQPTVPKIVIPSSMLMIDREAGASGVALSPLKAGLLTQVSKPSDSTGSVSFPTVSKVQAPAITILTKSPSLPLGVSGLTPTTTVSSPGSTTPGKKTVYITVMSRSTGLTSSGPRFTKPVTQTRPPQTPGQKMLLQVVKTADGNTLYRNPNGQLLQLVPLSQIKAIKPSLLSQGQPTFIRLPAPIAVNPKKPQEGSAATVTSSSPTPQIQTKPAVTIPVSTSSSMSGKPDTFTSSKTVSLSSLPSTLKVVPGLLGQSGTCTLRILPPNPVQNTGIIIPNSSPILPQSGFTLLKHGNSTLLNKDSTKSETAVSVSSVSTEGAVSHVRNQSEMDPSKQKSCDGSELIAENVSELPSFAASSPKPSQFSGGGSSLAEAGNRANPKVKETHFNIAPVSEEDEIGSDVTELTDDSDLYSDDDREDACMMSGSDKEERMLDTDDLGSEMKDFAEVVVDIETIEESAEENGITKLQASALRRIQHQSDRKHIYDNGLEVRVRRVRLERKRRHTIKECFLKLQATLGKPSKNLKTSKMKILTMAQKEIESLVNQEDHLVERIARLQFKRQRYLQTLSLLCDKSTESISQKLGEIIAKQKSLEAQSNAKVMKSQLNQAMPKSKPKRKLAVLGSKQKGLAYQNKLKDVPKPTYSPSKPMDLSIKKQKSLEQTESVSKSAPASPANLDGSKNSLKTQDKEKDNKSEPSQPSVNSSPQKKPVSVPSPVKHSPIPRERTRPNILSRATSQVIQESPVKEPLLTNVCIPQVFPLMNTMVPCNQIITINNPLQSIGITSVGTPQSSIPGVASVSIVPAVSHPVGVKNPLPLLQSQFIKITNSPVNINTHVDSTNLPNITNVISLVPPAENLLIPQKVVEDTSVVQAQPTSVPAPVENQQNPSDVTILDLEEGAVVDEPQSKDVPKQPVGGDENSASVTSSDQEGLDQKGPDDCNDPEDENLMSLLDELVLLSQQLSNEDEDQRIVVPGKVQSCSDKQADEERDDDRALSPLFLTLDEDLMSPDSKDEIDIPPKVDDLVKVIFGSDSPSVSSESGVAPSTNGQSPHAPTCNDKGDAPTLPPLLHMKAACEAASGQSANEGTSVTWRPMPKLVPLGLKAQDTVLNKVTGSPVLKPDSNEEDVHRPQM</sequence>
<dbReference type="PANTHER" id="PTHR11267:SF32">
    <property type="entry name" value="MAX GENE-ASSOCIATED PROTEIN"/>
    <property type="match status" value="1"/>
</dbReference>
<protein>
    <submittedName>
        <fullName evidence="5">MAX gene-associated protein-like</fullName>
    </submittedName>
</protein>
<feature type="compositionally biased region" description="Basic and acidic residues" evidence="2">
    <location>
        <begin position="2128"/>
        <end position="2141"/>
    </location>
</feature>
<feature type="region of interest" description="Disordered" evidence="2">
    <location>
        <begin position="2116"/>
        <end position="2142"/>
    </location>
</feature>
<dbReference type="PROSITE" id="PS50888">
    <property type="entry name" value="BHLH"/>
    <property type="match status" value="1"/>
</dbReference>
<evidence type="ECO:0000259" key="3">
    <source>
        <dbReference type="PROSITE" id="PS50252"/>
    </source>
</evidence>
<feature type="compositionally biased region" description="Basic and acidic residues" evidence="2">
    <location>
        <begin position="2920"/>
        <end position="2931"/>
    </location>
</feature>
<feature type="compositionally biased region" description="Low complexity" evidence="2">
    <location>
        <begin position="2496"/>
        <end position="2520"/>
    </location>
</feature>
<dbReference type="SMR" id="A0A9Q9YZL4"/>
<feature type="compositionally biased region" description="Acidic residues" evidence="2">
    <location>
        <begin position="2198"/>
        <end position="2220"/>
    </location>
</feature>
<feature type="region of interest" description="Disordered" evidence="2">
    <location>
        <begin position="2432"/>
        <end position="2539"/>
    </location>
</feature>
<feature type="region of interest" description="Disordered" evidence="2">
    <location>
        <begin position="476"/>
        <end position="645"/>
    </location>
</feature>
<accession>A0A9Q9YZL4</accession>
<evidence type="ECO:0000256" key="2">
    <source>
        <dbReference type="SAM" id="MobiDB-lite"/>
    </source>
</evidence>
<feature type="compositionally biased region" description="Low complexity" evidence="2">
    <location>
        <begin position="1997"/>
        <end position="2008"/>
    </location>
</feature>
<dbReference type="GO" id="GO:0045893">
    <property type="term" value="P:positive regulation of DNA-templated transcription"/>
    <property type="evidence" value="ECO:0007669"/>
    <property type="project" value="InterPro"/>
</dbReference>
<dbReference type="Pfam" id="PF00907">
    <property type="entry name" value="T-box"/>
    <property type="match status" value="1"/>
</dbReference>
<evidence type="ECO:0000313" key="5">
    <source>
        <dbReference type="RefSeq" id="XP_042629313.1"/>
    </source>
</evidence>
<dbReference type="PROSITE" id="PS01264">
    <property type="entry name" value="TBOX_2"/>
    <property type="match status" value="1"/>
</dbReference>
<feature type="compositionally biased region" description="Polar residues" evidence="2">
    <location>
        <begin position="557"/>
        <end position="566"/>
    </location>
</feature>
<dbReference type="Pfam" id="PF00010">
    <property type="entry name" value="HLH"/>
    <property type="match status" value="1"/>
</dbReference>
<keyword evidence="1" id="KW-0238">DNA-binding</keyword>
<dbReference type="PANTHER" id="PTHR11267">
    <property type="entry name" value="T-BOX PROTEIN-RELATED"/>
    <property type="match status" value="1"/>
</dbReference>
<feature type="region of interest" description="Disordered" evidence="2">
    <location>
        <begin position="850"/>
        <end position="871"/>
    </location>
</feature>
<dbReference type="PROSITE" id="PS50252">
    <property type="entry name" value="TBOX_3"/>
    <property type="match status" value="1"/>
</dbReference>
<feature type="region of interest" description="Disordered" evidence="2">
    <location>
        <begin position="1407"/>
        <end position="1434"/>
    </location>
</feature>
<keyword evidence="1" id="KW-0539">Nucleus</keyword>
<dbReference type="GO" id="GO:0000978">
    <property type="term" value="F:RNA polymerase II cis-regulatory region sequence-specific DNA binding"/>
    <property type="evidence" value="ECO:0007669"/>
    <property type="project" value="InterPro"/>
</dbReference>
<evidence type="ECO:0000256" key="1">
    <source>
        <dbReference type="PROSITE-ProRule" id="PRU00201"/>
    </source>
</evidence>
<dbReference type="OrthoDB" id="6119313at2759"/>
<dbReference type="GO" id="GO:0000981">
    <property type="term" value="F:DNA-binding transcription factor activity, RNA polymerase II-specific"/>
    <property type="evidence" value="ECO:0007669"/>
    <property type="project" value="TreeGrafter"/>
</dbReference>
<feature type="compositionally biased region" description="Polar residues" evidence="2">
    <location>
        <begin position="1908"/>
        <end position="1926"/>
    </location>
</feature>
<feature type="region of interest" description="Disordered" evidence="2">
    <location>
        <begin position="1991"/>
        <end position="2031"/>
    </location>
</feature>
<feature type="compositionally biased region" description="Polar residues" evidence="2">
    <location>
        <begin position="2719"/>
        <end position="2728"/>
    </location>
</feature>
<feature type="DNA-binding region" description="T-box" evidence="1">
    <location>
        <begin position="106"/>
        <end position="280"/>
    </location>
</feature>
<feature type="region of interest" description="Disordered" evidence="2">
    <location>
        <begin position="2766"/>
        <end position="2792"/>
    </location>
</feature>
<feature type="compositionally biased region" description="Basic and acidic residues" evidence="2">
    <location>
        <begin position="2486"/>
        <end position="2495"/>
    </location>
</feature>
<feature type="compositionally biased region" description="Polar residues" evidence="2">
    <location>
        <begin position="2460"/>
        <end position="2470"/>
    </location>
</feature>
<dbReference type="InterPro" id="IPR018186">
    <property type="entry name" value="TF_T-box_CS"/>
</dbReference>
<feature type="compositionally biased region" description="Polar residues" evidence="2">
    <location>
        <begin position="582"/>
        <end position="594"/>
    </location>
</feature>
<feature type="region of interest" description="Disordered" evidence="2">
    <location>
        <begin position="2830"/>
        <end position="2864"/>
    </location>
</feature>
<feature type="region of interest" description="Disordered" evidence="2">
    <location>
        <begin position="2698"/>
        <end position="2745"/>
    </location>
</feature>
<dbReference type="CDD" id="cd20195">
    <property type="entry name" value="T-box_MGA-like"/>
    <property type="match status" value="1"/>
</dbReference>
<dbReference type="InterPro" id="IPR046360">
    <property type="entry name" value="T-box_DNA-bd"/>
</dbReference>
<feature type="region of interest" description="Disordered" evidence="2">
    <location>
        <begin position="1908"/>
        <end position="1930"/>
    </location>
</feature>
<dbReference type="GO" id="GO:0001708">
    <property type="term" value="P:cell fate specification"/>
    <property type="evidence" value="ECO:0007669"/>
    <property type="project" value="TreeGrafter"/>
</dbReference>
<proteinExistence type="predicted"/>
<feature type="region of interest" description="Disordered" evidence="2">
    <location>
        <begin position="2198"/>
        <end position="2234"/>
    </location>
</feature>
<feature type="region of interest" description="Disordered" evidence="2">
    <location>
        <begin position="2407"/>
        <end position="2426"/>
    </location>
</feature>
<feature type="compositionally biased region" description="Low complexity" evidence="2">
    <location>
        <begin position="547"/>
        <end position="556"/>
    </location>
</feature>
<feature type="compositionally biased region" description="Polar residues" evidence="2">
    <location>
        <begin position="2009"/>
        <end position="2027"/>
    </location>
</feature>
<dbReference type="GO" id="GO:0000785">
    <property type="term" value="C:chromatin"/>
    <property type="evidence" value="ECO:0007669"/>
    <property type="project" value="TreeGrafter"/>
</dbReference>
<dbReference type="SMART" id="SM00353">
    <property type="entry name" value="HLH"/>
    <property type="match status" value="1"/>
</dbReference>
<feature type="region of interest" description="Disordered" evidence="2">
    <location>
        <begin position="2910"/>
        <end position="2931"/>
    </location>
</feature>
<organism evidence="5">
    <name type="scientific">Cyprinus carpio</name>
    <name type="common">Common carp</name>
    <dbReference type="NCBI Taxonomy" id="7962"/>
    <lineage>
        <taxon>Eukaryota</taxon>
        <taxon>Metazoa</taxon>
        <taxon>Chordata</taxon>
        <taxon>Craniata</taxon>
        <taxon>Vertebrata</taxon>
        <taxon>Euteleostomi</taxon>
        <taxon>Actinopterygii</taxon>
        <taxon>Neopterygii</taxon>
        <taxon>Teleostei</taxon>
        <taxon>Ostariophysi</taxon>
        <taxon>Cypriniformes</taxon>
        <taxon>Cyprinidae</taxon>
        <taxon>Cyprininae</taxon>
        <taxon>Cyprinus</taxon>
    </lineage>
</organism>
<feature type="compositionally biased region" description="Basic and acidic residues" evidence="2">
    <location>
        <begin position="2782"/>
        <end position="2792"/>
    </location>
</feature>
<feature type="compositionally biased region" description="Polar residues" evidence="2">
    <location>
        <begin position="608"/>
        <end position="634"/>
    </location>
</feature>
<dbReference type="KEGG" id="ccar:109079079"/>
<feature type="compositionally biased region" description="Low complexity" evidence="2">
    <location>
        <begin position="2830"/>
        <end position="2844"/>
    </location>
</feature>
<dbReference type="GeneID" id="109079079"/>
<dbReference type="Proteomes" id="UP001155660">
    <property type="component" value="Chromosome A17"/>
</dbReference>
<feature type="region of interest" description="Disordered" evidence="2">
    <location>
        <begin position="2155"/>
        <end position="2180"/>
    </location>
</feature>
<feature type="compositionally biased region" description="Polar residues" evidence="2">
    <location>
        <begin position="2157"/>
        <end position="2166"/>
    </location>
</feature>
<dbReference type="InterPro" id="IPR011598">
    <property type="entry name" value="bHLH_dom"/>
</dbReference>
<dbReference type="GO" id="GO:0005634">
    <property type="term" value="C:nucleus"/>
    <property type="evidence" value="ECO:0007669"/>
    <property type="project" value="UniProtKB-SubCell"/>
</dbReference>
<feature type="compositionally biased region" description="Low complexity" evidence="2">
    <location>
        <begin position="567"/>
        <end position="581"/>
    </location>
</feature>
<evidence type="ECO:0000259" key="4">
    <source>
        <dbReference type="PROSITE" id="PS50888"/>
    </source>
</evidence>
<dbReference type="FunFam" id="2.60.40.820:FF:000009">
    <property type="entry name" value="MAX gene-associated protein isoform X1"/>
    <property type="match status" value="1"/>
</dbReference>
<dbReference type="GO" id="GO:0046983">
    <property type="term" value="F:protein dimerization activity"/>
    <property type="evidence" value="ECO:0007669"/>
    <property type="project" value="InterPro"/>
</dbReference>
<feature type="domain" description="BHLH" evidence="4">
    <location>
        <begin position="2292"/>
        <end position="2344"/>
    </location>
</feature>
<dbReference type="Pfam" id="PF16059">
    <property type="entry name" value="MGA_dom"/>
    <property type="match status" value="1"/>
</dbReference>
<dbReference type="RefSeq" id="XP_042629313.1">
    <property type="nucleotide sequence ID" value="XM_042773379.1"/>
</dbReference>